<dbReference type="AlphaFoldDB" id="A0A160IN25"/>
<dbReference type="STRING" id="1221500.ABE65_011810"/>
<evidence type="ECO:0000313" key="1">
    <source>
        <dbReference type="EMBL" id="ANC77447.1"/>
    </source>
</evidence>
<evidence type="ECO:0000313" key="2">
    <source>
        <dbReference type="Proteomes" id="UP000076623"/>
    </source>
</evidence>
<accession>A0A160IN25</accession>
<dbReference type="KEGG" id="fpn:ABE65_011810"/>
<dbReference type="Proteomes" id="UP000076623">
    <property type="component" value="Chromosome"/>
</dbReference>
<protein>
    <submittedName>
        <fullName evidence="1">Uncharacterized protein</fullName>
    </submittedName>
</protein>
<name>A0A160IN25_9BACL</name>
<reference evidence="1 2" key="1">
    <citation type="submission" date="2016-04" db="EMBL/GenBank/DDBJ databases">
        <title>Complete genome sequence of Fictibacillus phosphorivorans G25-29, a strain toxic to nematodes.</title>
        <authorList>
            <person name="Zheng Z."/>
        </authorList>
    </citation>
    <scope>NUCLEOTIDE SEQUENCE [LARGE SCALE GENOMIC DNA]</scope>
    <source>
        <strain evidence="1 2">G25-29</strain>
    </source>
</reference>
<sequence length="127" mass="14505">MNATKAVTKVHSGVFYWRATTTMITIEEAKEIAERVKKEVSSPSIKYFIVDNRELNGPYKPDVQQVWSDLMDVVAQNVEKNVVICKDIIQQMQINRISKNTGTTDKVKAFMDEKEALAFINLTSFPF</sequence>
<gene>
    <name evidence="1" type="ORF">ABE65_011810</name>
</gene>
<dbReference type="EMBL" id="CP015378">
    <property type="protein sequence ID" value="ANC77447.1"/>
    <property type="molecule type" value="Genomic_DNA"/>
</dbReference>
<organism evidence="1 2">
    <name type="scientific">Fictibacillus phosphorivorans</name>
    <dbReference type="NCBI Taxonomy" id="1221500"/>
    <lineage>
        <taxon>Bacteria</taxon>
        <taxon>Bacillati</taxon>
        <taxon>Bacillota</taxon>
        <taxon>Bacilli</taxon>
        <taxon>Bacillales</taxon>
        <taxon>Fictibacillaceae</taxon>
        <taxon>Fictibacillus</taxon>
    </lineage>
</organism>
<proteinExistence type="predicted"/>
<keyword evidence="2" id="KW-1185">Reference proteome</keyword>